<dbReference type="PANTHER" id="PTHR16301">
    <property type="entry name" value="IMPACT-RELATED"/>
    <property type="match status" value="1"/>
</dbReference>
<keyword evidence="5" id="KW-1185">Reference proteome</keyword>
<dbReference type="InterPro" id="IPR001498">
    <property type="entry name" value="Impact_N"/>
</dbReference>
<dbReference type="SUPFAM" id="SSF54211">
    <property type="entry name" value="Ribosomal protein S5 domain 2-like"/>
    <property type="match status" value="1"/>
</dbReference>
<dbReference type="InterPro" id="IPR035647">
    <property type="entry name" value="EFG_III/V"/>
</dbReference>
<accession>A0A6N8CPL7</accession>
<dbReference type="GO" id="GO:0006446">
    <property type="term" value="P:regulation of translational initiation"/>
    <property type="evidence" value="ECO:0007669"/>
    <property type="project" value="TreeGrafter"/>
</dbReference>
<dbReference type="InterPro" id="IPR023582">
    <property type="entry name" value="Impact"/>
</dbReference>
<name>A0A6N8CPL7_9BACI</name>
<organism evidence="4 5">
    <name type="scientific">Terrilactibacillus tamarindi</name>
    <dbReference type="NCBI Taxonomy" id="2599694"/>
    <lineage>
        <taxon>Bacteria</taxon>
        <taxon>Bacillati</taxon>
        <taxon>Bacillota</taxon>
        <taxon>Bacilli</taxon>
        <taxon>Bacillales</taxon>
        <taxon>Bacillaceae</taxon>
        <taxon>Terrilactibacillus</taxon>
    </lineage>
</organism>
<dbReference type="PROSITE" id="PS00910">
    <property type="entry name" value="UPF0029"/>
    <property type="match status" value="1"/>
</dbReference>
<dbReference type="InterPro" id="IPR015796">
    <property type="entry name" value="Impact_YigZ-like"/>
</dbReference>
<reference evidence="4 5" key="1">
    <citation type="submission" date="2019-11" db="EMBL/GenBank/DDBJ databases">
        <title>Terrilactibacillus tamarindus sp. nov. BCM23-1 isolated from bark of Tamarindus indica.</title>
        <authorList>
            <person name="Kingkaew E."/>
            <person name="Tanasupawat S."/>
        </authorList>
    </citation>
    <scope>NUCLEOTIDE SEQUENCE [LARGE SCALE GENOMIC DNA]</scope>
    <source>
        <strain evidence="4 5">BCM23-1</strain>
    </source>
</reference>
<evidence type="ECO:0000256" key="1">
    <source>
        <dbReference type="ARBA" id="ARBA00007665"/>
    </source>
</evidence>
<dbReference type="InterPro" id="IPR036956">
    <property type="entry name" value="Impact_N_sf"/>
</dbReference>
<sequence>MVEVRQYKTIKEEAIHEIDIQKSRFISHIFPVASEDEAKACIERIRKEHWKATHNCFAYTIGENQAIQKASDDGEPTGTAGVPILEVLKKQRLEDTLVIVTRYFGGIKLGAGGLIRAYSNSTSEGLKVANVIERIPSQTIRIQISYPLLGSIENALRQSSYIVKDMHYTENVLIDVYVKLVEVDLFKKWITDITNAQCQLETIETGYLDKIIEN</sequence>
<dbReference type="InterPro" id="IPR015269">
    <property type="entry name" value="UPF0029_Impact_C"/>
</dbReference>
<dbReference type="Gene3D" id="3.30.230.30">
    <property type="entry name" value="Impact, N-terminal domain"/>
    <property type="match status" value="1"/>
</dbReference>
<comment type="caution">
    <text evidence="4">The sequence shown here is derived from an EMBL/GenBank/DDBJ whole genome shotgun (WGS) entry which is preliminary data.</text>
</comment>
<protein>
    <submittedName>
        <fullName evidence="4">YigZ family protein</fullName>
    </submittedName>
</protein>
<dbReference type="SUPFAM" id="SSF54980">
    <property type="entry name" value="EF-G C-terminal domain-like"/>
    <property type="match status" value="1"/>
</dbReference>
<dbReference type="InterPro" id="IPR020568">
    <property type="entry name" value="Ribosomal_Su5_D2-typ_SF"/>
</dbReference>
<dbReference type="InterPro" id="IPR020569">
    <property type="entry name" value="UPF0029_Impact_CS"/>
</dbReference>
<proteinExistence type="inferred from homology"/>
<dbReference type="Proteomes" id="UP000440978">
    <property type="component" value="Unassembled WGS sequence"/>
</dbReference>
<evidence type="ECO:0000313" key="5">
    <source>
        <dbReference type="Proteomes" id="UP000440978"/>
    </source>
</evidence>
<evidence type="ECO:0000259" key="3">
    <source>
        <dbReference type="Pfam" id="PF09186"/>
    </source>
</evidence>
<dbReference type="AlphaFoldDB" id="A0A6N8CPL7"/>
<dbReference type="NCBIfam" id="TIGR00257">
    <property type="entry name" value="IMPACT_YIGZ"/>
    <property type="match status" value="1"/>
</dbReference>
<evidence type="ECO:0000313" key="4">
    <source>
        <dbReference type="EMBL" id="MTT31550.1"/>
    </source>
</evidence>
<dbReference type="OrthoDB" id="9813771at2"/>
<dbReference type="Gene3D" id="3.30.70.240">
    <property type="match status" value="1"/>
</dbReference>
<feature type="domain" description="UPF0029" evidence="3">
    <location>
        <begin position="142"/>
        <end position="197"/>
    </location>
</feature>
<feature type="domain" description="Impact N-terminal" evidence="2">
    <location>
        <begin position="21"/>
        <end position="124"/>
    </location>
</feature>
<dbReference type="Pfam" id="PF09186">
    <property type="entry name" value="DUF1949"/>
    <property type="match status" value="1"/>
</dbReference>
<dbReference type="GO" id="GO:0005737">
    <property type="term" value="C:cytoplasm"/>
    <property type="evidence" value="ECO:0007669"/>
    <property type="project" value="TreeGrafter"/>
</dbReference>
<dbReference type="Pfam" id="PF01205">
    <property type="entry name" value="Impact_N"/>
    <property type="match status" value="1"/>
</dbReference>
<gene>
    <name evidence="4" type="ORF">GMB86_05915</name>
</gene>
<dbReference type="PANTHER" id="PTHR16301:SF20">
    <property type="entry name" value="IMPACT FAMILY MEMBER YIGZ"/>
    <property type="match status" value="1"/>
</dbReference>
<comment type="similarity">
    <text evidence="1">Belongs to the IMPACT family.</text>
</comment>
<evidence type="ECO:0000259" key="2">
    <source>
        <dbReference type="Pfam" id="PF01205"/>
    </source>
</evidence>
<dbReference type="EMBL" id="WNHB01000007">
    <property type="protein sequence ID" value="MTT31550.1"/>
    <property type="molecule type" value="Genomic_DNA"/>
</dbReference>